<organism evidence="2 3">
    <name type="scientific">Methanoculleus thermophilus</name>
    <dbReference type="NCBI Taxonomy" id="2200"/>
    <lineage>
        <taxon>Archaea</taxon>
        <taxon>Methanobacteriati</taxon>
        <taxon>Methanobacteriota</taxon>
        <taxon>Stenosarchaea group</taxon>
        <taxon>Methanomicrobia</taxon>
        <taxon>Methanomicrobiales</taxon>
        <taxon>Methanomicrobiaceae</taxon>
        <taxon>Methanoculleus</taxon>
    </lineage>
</organism>
<keyword evidence="3" id="KW-1185">Reference proteome</keyword>
<feature type="compositionally biased region" description="Basic residues" evidence="1">
    <location>
        <begin position="97"/>
        <end position="112"/>
    </location>
</feature>
<dbReference type="AlphaFoldDB" id="A0A1G9CFT4"/>
<feature type="region of interest" description="Disordered" evidence="1">
    <location>
        <begin position="1"/>
        <end position="132"/>
    </location>
</feature>
<protein>
    <submittedName>
        <fullName evidence="2">Uncharacterized protein</fullName>
    </submittedName>
</protein>
<sequence length="177" mass="19471">MPLRSSRATTPSSSSPRPSTEPGRPPGRRRAPYDLPCPPEHERAPRRVLRARARPVPARRSKARDRLPLRRGLALRGPPGGPHIRDGKLPRADRAPAPHRRAKAPGPHHPRAMRLVSRPGPRPGRAGVPDYDALRGSDGRIPCIPGVVQMYCTGGHASLRHYSLEKSVWLCILDSII</sequence>
<accession>A0A1G9CFT4</accession>
<gene>
    <name evidence="2" type="ORF">SAMN04488571_1172</name>
</gene>
<evidence type="ECO:0000313" key="2">
    <source>
        <dbReference type="EMBL" id="SDK50509.1"/>
    </source>
</evidence>
<proteinExistence type="predicted"/>
<reference evidence="2 3" key="1">
    <citation type="submission" date="2016-10" db="EMBL/GenBank/DDBJ databases">
        <authorList>
            <person name="Varghese N."/>
            <person name="Submissions S."/>
        </authorList>
    </citation>
    <scope>NUCLEOTIDE SEQUENCE [LARGE SCALE GENOMIC DNA]</scope>
    <source>
        <strain evidence="2 3">DSM 2373</strain>
    </source>
</reference>
<dbReference type="Proteomes" id="UP000326500">
    <property type="component" value="Unassembled WGS sequence"/>
</dbReference>
<feature type="compositionally biased region" description="Low complexity" evidence="1">
    <location>
        <begin position="1"/>
        <end position="22"/>
    </location>
</feature>
<evidence type="ECO:0000313" key="3">
    <source>
        <dbReference type="Proteomes" id="UP000326500"/>
    </source>
</evidence>
<name>A0A1G9CFT4_9EURY</name>
<dbReference type="EMBL" id="FNFT01000017">
    <property type="protein sequence ID" value="SDK50509.1"/>
    <property type="molecule type" value="Genomic_DNA"/>
</dbReference>
<feature type="compositionally biased region" description="Basic and acidic residues" evidence="1">
    <location>
        <begin position="83"/>
        <end position="96"/>
    </location>
</feature>
<feature type="compositionally biased region" description="Basic residues" evidence="1">
    <location>
        <begin position="46"/>
        <end position="63"/>
    </location>
</feature>
<evidence type="ECO:0000256" key="1">
    <source>
        <dbReference type="SAM" id="MobiDB-lite"/>
    </source>
</evidence>